<dbReference type="Pfam" id="PF05065">
    <property type="entry name" value="Phage_capsid"/>
    <property type="match status" value="1"/>
</dbReference>
<evidence type="ECO:0000313" key="3">
    <source>
        <dbReference type="EMBL" id="ETA73862.1"/>
    </source>
</evidence>
<comment type="subcellular location">
    <subcellularLocation>
        <location evidence="1">Virion</location>
    </subcellularLocation>
</comment>
<reference evidence="3 4" key="1">
    <citation type="journal article" date="2014" name="Genome Announc.">
        <title>The Genome of the Predominant Equine Lactobacillus Species, Lactobacillus equi, Is Reflective of Its Lifestyle Adaptations to an Herbivorous Host.</title>
        <authorList>
            <person name="O'Donnell M.M."/>
            <person name="Harris H.M."/>
            <person name="O'Toole P.W."/>
            <person name="Ross R.P."/>
        </authorList>
    </citation>
    <scope>NUCLEOTIDE SEQUENCE [LARGE SCALE GENOMIC DNA]</scope>
    <source>
        <strain evidence="3 4">DPC 6820</strain>
    </source>
</reference>
<dbReference type="NCBIfam" id="TIGR01554">
    <property type="entry name" value="major_cap_HK97"/>
    <property type="match status" value="1"/>
</dbReference>
<dbReference type="SUPFAM" id="SSF56563">
    <property type="entry name" value="Major capsid protein gp5"/>
    <property type="match status" value="1"/>
</dbReference>
<dbReference type="Gene3D" id="3.30.2400.10">
    <property type="entry name" value="Major capsid protein gp5"/>
    <property type="match status" value="1"/>
</dbReference>
<dbReference type="InterPro" id="IPR054612">
    <property type="entry name" value="Phage_capsid-like_C"/>
</dbReference>
<dbReference type="RefSeq" id="WP_023859927.1">
    <property type="nucleotide sequence ID" value="NZ_AWWH01000146.1"/>
</dbReference>
<evidence type="ECO:0000256" key="1">
    <source>
        <dbReference type="ARBA" id="ARBA00004328"/>
    </source>
</evidence>
<organism evidence="3 4">
    <name type="scientific">Ligilactobacillus equi DPC 6820</name>
    <dbReference type="NCBI Taxonomy" id="1392007"/>
    <lineage>
        <taxon>Bacteria</taxon>
        <taxon>Bacillati</taxon>
        <taxon>Bacillota</taxon>
        <taxon>Bacilli</taxon>
        <taxon>Lactobacillales</taxon>
        <taxon>Lactobacillaceae</taxon>
        <taxon>Ligilactobacillus</taxon>
    </lineage>
</organism>
<keyword evidence="4" id="KW-1185">Reference proteome</keyword>
<sequence>MGINLNKLANFKAKQEAYAQLVRNGGDAETQGKAFEEMMNAFSMDATDYIDNTIKTSFEGMKAPATGGLTNEERDFFNSISNGDLSHKTSQEVVFPETTVDKIFEDMLKEHPFLGLIGLQNTGLRLKFLRSDAKGAAQWGKISGDIKGQLTATFSDEDATQSKLTAFVAIPNDVLEYGANWIATFVTTQIQEAFAAALESAFITGDGNDKPIGLNRQVQEGVSISGGVYPEKVSAGSLTFKDKATATTELSGVIKSLSVKENGTPFVAKGKTVLVMQPGASMDLEAANTMQNINGQWVYALPFGITVVESEYVPDGKVIAFVPERYDAYTAGDITIKQFDQTLALEDGQLFTAKRFVYGKAQDDNVAKVYDLAIANTGKSAATTTKSSK</sequence>
<dbReference type="Proteomes" id="UP000018559">
    <property type="component" value="Unassembled WGS sequence"/>
</dbReference>
<name>V7HVG4_9LACO</name>
<comment type="caution">
    <text evidence="3">The sequence shown here is derived from an EMBL/GenBank/DDBJ whole genome shotgun (WGS) entry which is preliminary data.</text>
</comment>
<gene>
    <name evidence="3" type="ORF">LEQ_2217c</name>
</gene>
<protein>
    <submittedName>
        <fullName evidence="3">Major head protein</fullName>
    </submittedName>
</protein>
<feature type="domain" description="Phage capsid-like C-terminal" evidence="2">
    <location>
        <begin position="93"/>
        <end position="370"/>
    </location>
</feature>
<evidence type="ECO:0000313" key="4">
    <source>
        <dbReference type="Proteomes" id="UP000018559"/>
    </source>
</evidence>
<accession>V7HVG4</accession>
<evidence type="ECO:0000259" key="2">
    <source>
        <dbReference type="Pfam" id="PF05065"/>
    </source>
</evidence>
<proteinExistence type="predicted"/>
<dbReference type="AlphaFoldDB" id="V7HVG4"/>
<dbReference type="InterPro" id="IPR024455">
    <property type="entry name" value="Phage_capsid"/>
</dbReference>
<dbReference type="PATRIC" id="fig|1392007.3.peg.1337"/>
<dbReference type="EMBL" id="AWWH01000146">
    <property type="protein sequence ID" value="ETA73862.1"/>
    <property type="molecule type" value="Genomic_DNA"/>
</dbReference>